<evidence type="ECO:0000256" key="1">
    <source>
        <dbReference type="SAM" id="Phobius"/>
    </source>
</evidence>
<keyword evidence="1" id="KW-1133">Transmembrane helix</keyword>
<gene>
    <name evidence="2" type="ORF">BN997_01279</name>
</gene>
<accession>A0A0A1MP90</accession>
<organism evidence="2 3">
    <name type="scientific">Oceanobacillus oncorhynchi</name>
    <dbReference type="NCBI Taxonomy" id="545501"/>
    <lineage>
        <taxon>Bacteria</taxon>
        <taxon>Bacillati</taxon>
        <taxon>Bacillota</taxon>
        <taxon>Bacilli</taxon>
        <taxon>Bacillales</taxon>
        <taxon>Bacillaceae</taxon>
        <taxon>Oceanobacillus</taxon>
    </lineage>
</organism>
<reference evidence="2 3" key="1">
    <citation type="submission" date="2014-11" db="EMBL/GenBank/DDBJ databases">
        <authorList>
            <person name="Urmite Genomes Urmite Genomes"/>
        </authorList>
    </citation>
    <scope>NUCLEOTIDE SEQUENCE [LARGE SCALE GENOMIC DNA]</scope>
    <source>
        <strain evidence="2 3">Oc5</strain>
    </source>
</reference>
<feature type="transmembrane region" description="Helical" evidence="1">
    <location>
        <begin position="85"/>
        <end position="109"/>
    </location>
</feature>
<evidence type="ECO:0008006" key="4">
    <source>
        <dbReference type="Google" id="ProtNLM"/>
    </source>
</evidence>
<evidence type="ECO:0000313" key="3">
    <source>
        <dbReference type="Proteomes" id="UP000040453"/>
    </source>
</evidence>
<feature type="transmembrane region" description="Helical" evidence="1">
    <location>
        <begin position="41"/>
        <end position="65"/>
    </location>
</feature>
<protein>
    <recommendedName>
        <fullName evidence="4">ABC-2 family transporter protein</fullName>
    </recommendedName>
</protein>
<keyword evidence="1" id="KW-0472">Membrane</keyword>
<feature type="transmembrane region" description="Helical" evidence="1">
    <location>
        <begin position="212"/>
        <end position="230"/>
    </location>
</feature>
<keyword evidence="1" id="KW-0812">Transmembrane</keyword>
<feature type="transmembrane region" description="Helical" evidence="1">
    <location>
        <begin position="18"/>
        <end position="35"/>
    </location>
</feature>
<feature type="transmembrane region" description="Helical" evidence="1">
    <location>
        <begin position="121"/>
        <end position="143"/>
    </location>
</feature>
<dbReference type="OrthoDB" id="1936187at2"/>
<name>A0A0A1MP90_9BACI</name>
<dbReference type="EMBL" id="CDGG01000001">
    <property type="protein sequence ID" value="CEI81457.1"/>
    <property type="molecule type" value="Genomic_DNA"/>
</dbReference>
<dbReference type="AlphaFoldDB" id="A0A0A1MP90"/>
<evidence type="ECO:0000313" key="2">
    <source>
        <dbReference type="EMBL" id="CEI81457.1"/>
    </source>
</evidence>
<sequence length="234" mass="26392">MKVVIKYSLHDYIRSHKYFPPVSTFIVLIAVFYTYKPNPVVDSYAITALFMFVISAWLCMSVLSLDSPVQRQLLILNLRSSYRYYLAKLAAVWLIALLLAVFAFLYPIIFHLFSDSVSMTVGFVSIVNHLLLAALGICIAAFFSSVMMESAINAYGGLALTVILSIAALGIENALPASLKYITWIIPPATITQKPLFQWEEENLTHLSGFPFLWIMVYTGIIMVLFLIMANRKR</sequence>
<dbReference type="RefSeq" id="WP_042530598.1">
    <property type="nucleotide sequence ID" value="NZ_CDGG01000001.1"/>
</dbReference>
<dbReference type="STRING" id="545501.BN997_01279"/>
<feature type="transmembrane region" description="Helical" evidence="1">
    <location>
        <begin position="152"/>
        <end position="171"/>
    </location>
</feature>
<dbReference type="Proteomes" id="UP000040453">
    <property type="component" value="Unassembled WGS sequence"/>
</dbReference>
<proteinExistence type="predicted"/>
<keyword evidence="3" id="KW-1185">Reference proteome</keyword>